<protein>
    <submittedName>
        <fullName evidence="1">Uncharacterized protein</fullName>
    </submittedName>
</protein>
<proteinExistence type="predicted"/>
<gene>
    <name evidence="1" type="ORF">LCGC14_1399480</name>
</gene>
<name>A0A0F9JXS3_9ZZZZ</name>
<evidence type="ECO:0000313" key="1">
    <source>
        <dbReference type="EMBL" id="KKM74523.1"/>
    </source>
</evidence>
<dbReference type="AlphaFoldDB" id="A0A0F9JXS3"/>
<comment type="caution">
    <text evidence="1">The sequence shown here is derived from an EMBL/GenBank/DDBJ whole genome shotgun (WGS) entry which is preliminary data.</text>
</comment>
<organism evidence="1">
    <name type="scientific">marine sediment metagenome</name>
    <dbReference type="NCBI Taxonomy" id="412755"/>
    <lineage>
        <taxon>unclassified sequences</taxon>
        <taxon>metagenomes</taxon>
        <taxon>ecological metagenomes</taxon>
    </lineage>
</organism>
<sequence>MEIKTSKDIVNEVGSFKVLVWDKEKAKKKWVAIDDLIKELENLVPRGVSPYYDRVKKLTDKLKDVKE</sequence>
<accession>A0A0F9JXS3</accession>
<dbReference type="EMBL" id="LAZR01009128">
    <property type="protein sequence ID" value="KKM74523.1"/>
    <property type="molecule type" value="Genomic_DNA"/>
</dbReference>
<reference evidence="1" key="1">
    <citation type="journal article" date="2015" name="Nature">
        <title>Complex archaea that bridge the gap between prokaryotes and eukaryotes.</title>
        <authorList>
            <person name="Spang A."/>
            <person name="Saw J.H."/>
            <person name="Jorgensen S.L."/>
            <person name="Zaremba-Niedzwiedzka K."/>
            <person name="Martijn J."/>
            <person name="Lind A.E."/>
            <person name="van Eijk R."/>
            <person name="Schleper C."/>
            <person name="Guy L."/>
            <person name="Ettema T.J."/>
        </authorList>
    </citation>
    <scope>NUCLEOTIDE SEQUENCE</scope>
</reference>